<feature type="transmembrane region" description="Helical" evidence="7">
    <location>
        <begin position="99"/>
        <end position="128"/>
    </location>
</feature>
<feature type="region of interest" description="Disordered" evidence="6">
    <location>
        <begin position="1"/>
        <end position="25"/>
    </location>
</feature>
<feature type="transmembrane region" description="Helical" evidence="7">
    <location>
        <begin position="199"/>
        <end position="218"/>
    </location>
</feature>
<feature type="transmembrane region" description="Helical" evidence="7">
    <location>
        <begin position="269"/>
        <end position="291"/>
    </location>
</feature>
<evidence type="ECO:0000256" key="4">
    <source>
        <dbReference type="ARBA" id="ARBA00022989"/>
    </source>
</evidence>
<dbReference type="STRING" id="29539.SAMN02745716_2030"/>
<feature type="transmembrane region" description="Helical" evidence="7">
    <location>
        <begin position="378"/>
        <end position="398"/>
    </location>
</feature>
<feature type="transmembrane region" description="Helical" evidence="7">
    <location>
        <begin position="230"/>
        <end position="249"/>
    </location>
</feature>
<comment type="subcellular location">
    <subcellularLocation>
        <location evidence="1">Cell membrane</location>
        <topology evidence="1">Multi-pass membrane protein</topology>
    </subcellularLocation>
</comment>
<feature type="transmembrane region" description="Helical" evidence="7">
    <location>
        <begin position="34"/>
        <end position="54"/>
    </location>
</feature>
<evidence type="ECO:0000256" key="3">
    <source>
        <dbReference type="ARBA" id="ARBA00022692"/>
    </source>
</evidence>
<evidence type="ECO:0000256" key="2">
    <source>
        <dbReference type="ARBA" id="ARBA00022475"/>
    </source>
</evidence>
<evidence type="ECO:0000256" key="6">
    <source>
        <dbReference type="SAM" id="MobiDB-lite"/>
    </source>
</evidence>
<feature type="transmembrane region" description="Helical" evidence="7">
    <location>
        <begin position="172"/>
        <end position="193"/>
    </location>
</feature>
<organism evidence="8 9">
    <name type="scientific">Thermoleophilum album</name>
    <dbReference type="NCBI Taxonomy" id="29539"/>
    <lineage>
        <taxon>Bacteria</taxon>
        <taxon>Bacillati</taxon>
        <taxon>Actinomycetota</taxon>
        <taxon>Thermoleophilia</taxon>
        <taxon>Thermoleophilales</taxon>
        <taxon>Thermoleophilaceae</taxon>
        <taxon>Thermoleophilum</taxon>
    </lineage>
</organism>
<dbReference type="RefSeq" id="WP_093118693.1">
    <property type="nucleotide sequence ID" value="NZ_FNWJ01000002.1"/>
</dbReference>
<evidence type="ECO:0000313" key="9">
    <source>
        <dbReference type="Proteomes" id="UP000222056"/>
    </source>
</evidence>
<feature type="transmembrane region" description="Helical" evidence="7">
    <location>
        <begin position="66"/>
        <end position="87"/>
    </location>
</feature>
<feature type="transmembrane region" description="Helical" evidence="7">
    <location>
        <begin position="350"/>
        <end position="366"/>
    </location>
</feature>
<dbReference type="EMBL" id="FNWJ01000002">
    <property type="protein sequence ID" value="SEH15685.1"/>
    <property type="molecule type" value="Genomic_DNA"/>
</dbReference>
<dbReference type="OrthoDB" id="5197209at2"/>
<keyword evidence="5 7" id="KW-0472">Membrane</keyword>
<keyword evidence="9" id="KW-1185">Reference proteome</keyword>
<feature type="transmembrane region" description="Helical" evidence="7">
    <location>
        <begin position="311"/>
        <end position="330"/>
    </location>
</feature>
<keyword evidence="4 7" id="KW-1133">Transmembrane helix</keyword>
<dbReference type="PANTHER" id="PTHR30250:SF11">
    <property type="entry name" value="O-ANTIGEN TRANSPORTER-RELATED"/>
    <property type="match status" value="1"/>
</dbReference>
<protein>
    <submittedName>
        <fullName evidence="8">Membrane protein involved in the export of O-antigen and teichoic acid</fullName>
    </submittedName>
</protein>
<sequence length="465" mass="47958">MGQGSGDEQGAATRSDGARRPPAAHRPPLIRSGALSYAAQILNASLSFLNVLVIARALGPEGRGSVAFLTTVASIAYQALLLGVPIACSNFGGRRPELLARLLTASLVLSAATGAGAILATVGLFAAVPNATAGAMPLDLAIVLLSLPFLSLQAALLALVSSQYRFGAMSVGIFLPSLANVVVNTTLALTGVLSVRAAVAVWVSGQVLTTALLFVVAVRLAGGLGRPDLALWRAMLAFGLRGHVGWVLMLASFRVDQWILAALSGRRELGLYSIAVAWFEALFFLPTALAFVQRPDLVRASRADAARQASLVFRLAILATSVLGLLLFLLAPPLCTRVFGPAFAGSIDDLRLLVPGALGIVASKLLGDALSAQRMPGLESIAAAAAFVTMVTLDVVLIPQLGGTGAAIASTCGYLSGGLVAAYLFCHKLGARPAVLLPRPQDLVLLAQVVRAQLTRPSLPGTASR</sequence>
<accession>A0A1H6G1A8</accession>
<name>A0A1H6G1A8_THEAL</name>
<reference evidence="9" key="1">
    <citation type="submission" date="2016-10" db="EMBL/GenBank/DDBJ databases">
        <authorList>
            <person name="Varghese N."/>
            <person name="Submissions S."/>
        </authorList>
    </citation>
    <scope>NUCLEOTIDE SEQUENCE [LARGE SCALE GENOMIC DNA]</scope>
    <source>
        <strain evidence="9">ATCC 35263</strain>
    </source>
</reference>
<gene>
    <name evidence="8" type="ORF">SAMN02745716_2030</name>
</gene>
<dbReference type="Pfam" id="PF01943">
    <property type="entry name" value="Polysacc_synt"/>
    <property type="match status" value="1"/>
</dbReference>
<evidence type="ECO:0000256" key="1">
    <source>
        <dbReference type="ARBA" id="ARBA00004651"/>
    </source>
</evidence>
<evidence type="ECO:0000313" key="8">
    <source>
        <dbReference type="EMBL" id="SEH15685.1"/>
    </source>
</evidence>
<evidence type="ECO:0000256" key="7">
    <source>
        <dbReference type="SAM" id="Phobius"/>
    </source>
</evidence>
<keyword evidence="2" id="KW-1003">Cell membrane</keyword>
<keyword evidence="3 7" id="KW-0812">Transmembrane</keyword>
<proteinExistence type="predicted"/>
<dbReference type="PANTHER" id="PTHR30250">
    <property type="entry name" value="PST FAMILY PREDICTED COLANIC ACID TRANSPORTER"/>
    <property type="match status" value="1"/>
</dbReference>
<dbReference type="AlphaFoldDB" id="A0A1H6G1A8"/>
<dbReference type="InterPro" id="IPR050833">
    <property type="entry name" value="Poly_Biosynth_Transport"/>
</dbReference>
<evidence type="ECO:0000256" key="5">
    <source>
        <dbReference type="ARBA" id="ARBA00023136"/>
    </source>
</evidence>
<feature type="transmembrane region" description="Helical" evidence="7">
    <location>
        <begin position="404"/>
        <end position="426"/>
    </location>
</feature>
<dbReference type="GO" id="GO:0005886">
    <property type="term" value="C:plasma membrane"/>
    <property type="evidence" value="ECO:0007669"/>
    <property type="project" value="UniProtKB-SubCell"/>
</dbReference>
<dbReference type="InterPro" id="IPR002797">
    <property type="entry name" value="Polysacc_synth"/>
</dbReference>
<feature type="transmembrane region" description="Helical" evidence="7">
    <location>
        <begin position="140"/>
        <end position="160"/>
    </location>
</feature>
<dbReference type="Proteomes" id="UP000222056">
    <property type="component" value="Unassembled WGS sequence"/>
</dbReference>